<keyword evidence="2" id="KW-0238">DNA-binding</keyword>
<evidence type="ECO:0000256" key="3">
    <source>
        <dbReference type="ARBA" id="ARBA00023159"/>
    </source>
</evidence>
<organism evidence="6 7">
    <name type="scientific">Rhizobium rhizoryzae</name>
    <dbReference type="NCBI Taxonomy" id="451876"/>
    <lineage>
        <taxon>Bacteria</taxon>
        <taxon>Pseudomonadati</taxon>
        <taxon>Pseudomonadota</taxon>
        <taxon>Alphaproteobacteria</taxon>
        <taxon>Hyphomicrobiales</taxon>
        <taxon>Rhizobiaceae</taxon>
        <taxon>Rhizobium/Agrobacterium group</taxon>
        <taxon>Rhizobium</taxon>
    </lineage>
</organism>
<protein>
    <submittedName>
        <fullName evidence="6">AraC family transcriptional regulator</fullName>
    </submittedName>
</protein>
<keyword evidence="7" id="KW-1185">Reference proteome</keyword>
<dbReference type="SUPFAM" id="SSF51215">
    <property type="entry name" value="Regulatory protein AraC"/>
    <property type="match status" value="1"/>
</dbReference>
<dbReference type="SMART" id="SM00342">
    <property type="entry name" value="HTH_ARAC"/>
    <property type="match status" value="1"/>
</dbReference>
<dbReference type="PANTHER" id="PTHR46796:SF6">
    <property type="entry name" value="ARAC SUBFAMILY"/>
    <property type="match status" value="1"/>
</dbReference>
<evidence type="ECO:0000256" key="4">
    <source>
        <dbReference type="ARBA" id="ARBA00023163"/>
    </source>
</evidence>
<dbReference type="SUPFAM" id="SSF46689">
    <property type="entry name" value="Homeodomain-like"/>
    <property type="match status" value="2"/>
</dbReference>
<reference evidence="6 7" key="1">
    <citation type="submission" date="2020-08" db="EMBL/GenBank/DDBJ databases">
        <title>Genomic Encyclopedia of Type Strains, Phase IV (KMG-IV): sequencing the most valuable type-strain genomes for metagenomic binning, comparative biology and taxonomic classification.</title>
        <authorList>
            <person name="Goeker M."/>
        </authorList>
    </citation>
    <scope>NUCLEOTIDE SEQUENCE [LARGE SCALE GENOMIC DNA]</scope>
    <source>
        <strain evidence="6 7">DSM 29514</strain>
    </source>
</reference>
<proteinExistence type="predicted"/>
<feature type="domain" description="HTH araC/xylS-type" evidence="5">
    <location>
        <begin position="187"/>
        <end position="284"/>
    </location>
</feature>
<dbReference type="InterPro" id="IPR018062">
    <property type="entry name" value="HTH_AraC-typ_CS"/>
</dbReference>
<dbReference type="PROSITE" id="PS00041">
    <property type="entry name" value="HTH_ARAC_FAMILY_1"/>
    <property type="match status" value="1"/>
</dbReference>
<dbReference type="AlphaFoldDB" id="A0A7W6LFR0"/>
<sequence>MLNTASVFGSLSASSRAVSLGALDMGSGRAAALWSNSHDRMRYERPDGHAFSCYLRGGDGTRRVDGKRLSGRPGAVCIMPQGASSEWEITDRFDFVHLYLADDELKRLFSEIFDRDARLMLLPEATFEDAPRIADGLGRLATALQSDNRILAEQAIVSTVQHLFSDHRYGDHNLRQLRGGLAAHIRRRLLDYIEAHLQSQISLRDLAAVADLSEFHLQRMFKQSCGISPYGYLLNRRMERARLMLTGAEPIAQIATACGFSSQSHLTRAFKTMTGMTPLAYRLMANGIACELPGS</sequence>
<accession>A0A7W6LFR0</accession>
<dbReference type="InterPro" id="IPR037923">
    <property type="entry name" value="HTH-like"/>
</dbReference>
<dbReference type="InterPro" id="IPR018060">
    <property type="entry name" value="HTH_AraC"/>
</dbReference>
<keyword evidence="3" id="KW-0010">Activator</keyword>
<dbReference type="InterPro" id="IPR009057">
    <property type="entry name" value="Homeodomain-like_sf"/>
</dbReference>
<dbReference type="Proteomes" id="UP000519897">
    <property type="component" value="Unassembled WGS sequence"/>
</dbReference>
<evidence type="ECO:0000313" key="6">
    <source>
        <dbReference type="EMBL" id="MBB4143566.1"/>
    </source>
</evidence>
<keyword evidence="1" id="KW-0805">Transcription regulation</keyword>
<dbReference type="GO" id="GO:0043565">
    <property type="term" value="F:sequence-specific DNA binding"/>
    <property type="evidence" value="ECO:0007669"/>
    <property type="project" value="InterPro"/>
</dbReference>
<evidence type="ECO:0000313" key="7">
    <source>
        <dbReference type="Proteomes" id="UP000519897"/>
    </source>
</evidence>
<dbReference type="InterPro" id="IPR050204">
    <property type="entry name" value="AraC_XylS_family_regulators"/>
</dbReference>
<dbReference type="Gene3D" id="1.10.10.60">
    <property type="entry name" value="Homeodomain-like"/>
    <property type="match status" value="1"/>
</dbReference>
<dbReference type="PANTHER" id="PTHR46796">
    <property type="entry name" value="HTH-TYPE TRANSCRIPTIONAL ACTIVATOR RHAS-RELATED"/>
    <property type="match status" value="1"/>
</dbReference>
<dbReference type="PROSITE" id="PS01124">
    <property type="entry name" value="HTH_ARAC_FAMILY_2"/>
    <property type="match status" value="1"/>
</dbReference>
<evidence type="ECO:0000256" key="1">
    <source>
        <dbReference type="ARBA" id="ARBA00023015"/>
    </source>
</evidence>
<gene>
    <name evidence="6" type="ORF">GGQ72_002065</name>
</gene>
<keyword evidence="4" id="KW-0804">Transcription</keyword>
<dbReference type="Pfam" id="PF12833">
    <property type="entry name" value="HTH_18"/>
    <property type="match status" value="1"/>
</dbReference>
<evidence type="ECO:0000256" key="2">
    <source>
        <dbReference type="ARBA" id="ARBA00023125"/>
    </source>
</evidence>
<comment type="caution">
    <text evidence="6">The sequence shown here is derived from an EMBL/GenBank/DDBJ whole genome shotgun (WGS) entry which is preliminary data.</text>
</comment>
<dbReference type="GO" id="GO:0003700">
    <property type="term" value="F:DNA-binding transcription factor activity"/>
    <property type="evidence" value="ECO:0007669"/>
    <property type="project" value="InterPro"/>
</dbReference>
<evidence type="ECO:0000259" key="5">
    <source>
        <dbReference type="PROSITE" id="PS01124"/>
    </source>
</evidence>
<dbReference type="EMBL" id="JACIEC010000001">
    <property type="protein sequence ID" value="MBB4143566.1"/>
    <property type="molecule type" value="Genomic_DNA"/>
</dbReference>
<name>A0A7W6LFR0_9HYPH</name>